<dbReference type="OrthoDB" id="311712at2759"/>
<feature type="compositionally biased region" description="Polar residues" evidence="1">
    <location>
        <begin position="313"/>
        <end position="322"/>
    </location>
</feature>
<feature type="compositionally biased region" description="Basic and acidic residues" evidence="1">
    <location>
        <begin position="963"/>
        <end position="975"/>
    </location>
</feature>
<feature type="compositionally biased region" description="Polar residues" evidence="1">
    <location>
        <begin position="590"/>
        <end position="605"/>
    </location>
</feature>
<feature type="region of interest" description="Disordered" evidence="1">
    <location>
        <begin position="306"/>
        <end position="329"/>
    </location>
</feature>
<dbReference type="VEuPathDB" id="TriTrypDB:LPAL13_250020900"/>
<feature type="region of interest" description="Disordered" evidence="1">
    <location>
        <begin position="954"/>
        <end position="976"/>
    </location>
</feature>
<protein>
    <submittedName>
        <fullName evidence="2">Uncharacterized protein</fullName>
    </submittedName>
</protein>
<dbReference type="Proteomes" id="UP000063063">
    <property type="component" value="Chromosome 25"/>
</dbReference>
<organism evidence="2 3">
    <name type="scientific">Leishmania panamensis</name>
    <dbReference type="NCBI Taxonomy" id="5679"/>
    <lineage>
        <taxon>Eukaryota</taxon>
        <taxon>Discoba</taxon>
        <taxon>Euglenozoa</taxon>
        <taxon>Kinetoplastea</taxon>
        <taxon>Metakinetoplastina</taxon>
        <taxon>Trypanosomatida</taxon>
        <taxon>Trypanosomatidae</taxon>
        <taxon>Leishmaniinae</taxon>
        <taxon>Leishmania</taxon>
        <taxon>Leishmania guyanensis species complex</taxon>
    </lineage>
</organism>
<reference evidence="2 3" key="1">
    <citation type="journal article" date="2015" name="Sci. Rep.">
        <title>The genome of Leishmania panamensis: insights into genomics of the L. (Viannia) subgenus.</title>
        <authorList>
            <person name="Llanes A."/>
            <person name="Restrepo C.M."/>
            <person name="Vecchio G.D."/>
            <person name="Anguizola F.J."/>
            <person name="Lleonart R."/>
        </authorList>
    </citation>
    <scope>NUCLEOTIDE SEQUENCE [LARGE SCALE GENOMIC DNA]</scope>
    <source>
        <strain evidence="2 3">MHOM/PA/94/PSC-1</strain>
    </source>
</reference>
<dbReference type="VEuPathDB" id="TriTrypDB:LPMP_251880"/>
<evidence type="ECO:0000256" key="1">
    <source>
        <dbReference type="SAM" id="MobiDB-lite"/>
    </source>
</evidence>
<evidence type="ECO:0000313" key="3">
    <source>
        <dbReference type="Proteomes" id="UP000063063"/>
    </source>
</evidence>
<proteinExistence type="predicted"/>
<accession>A0A088SBJ9</accession>
<sequence>MISQVLLSAVERDLAVARQLVYFHADLYADEEEADENGDPVARFRHPPASLNGLHGGPTTVTNAGCSRAVLSNPVPRPRQGTCAVLMELSRPLTWLSQRGRHRGRGAGAGAAARTGTATTTTSSATSSHVNHVSARGGPGMGEVGGRSGPTVNNSSSTSASVAATGSNNPHMRSGNLVSGTSALSAVHENSYAPTSNAGVAASSLSGAAEVPLLVATVALEVVFPARYPSEPCQWQLFEEASFSDVGDHSTSSWAVTADHHRGSTTGGSSGATSKSHHLHGSMASPVGCRSSSTAWNAGGVAEDGACGASGRADTSTPSSNHGKVGGTDTEASTLTALVVSDVGRRMLRWITEARAGMGNSFAPFSPSLATMMAGNATANAWGGQGHQYSSSTSKGYPFLLDFAVLLRIWCAMELDVHHLILPSRTAMAYGGGGARVPRTMASMHLSGGAGATATAPGASTPAALLLPSAAAGSLSGLTAAAASNPMVCTNVAATGASTAVGGGAVYGGATSSTASVPAPAQGAASTGGGGAAATGGGVSSGIVAGGAVAGVAALYPFRHRPAKCFMAVLLPLGDVAIFGTPMPARRASNRVSSTTADSSSNGPGATTPKPLSRRLPSCLRHIYERQQNASWHEKRHAGTVVSCTSQFELGKVLPSYVLPAHVLGTAYKCEWDNVRLFSGKTVDATLHANAKLAKALRLPDVCDLLQVLRRLAKNVGTPSTGMLYVSEVLWPALMETVRVLRDERLPLWAGMSVCSLLLPSVLQQVDSGRQVEPGGSGGSGRGHIPVSILRAYTTESTVGGKPPVQLHRRHLAELIEVVSFTEQTLAVAREHTLLCEVRLVRFSLQRALLLLQRDGACGHYRTGAPADWMATRAQTCLGHGDSSNSPSDCAAAALIPLAPLVGSSAEMCRRVHAPISICAVCGLSLLCSTVTHPDTSGSGSAAPLTEMRCRSRTAASATSDSDTLHRAKDGEKGGSEAVRAALRTWRAEGCLIVQCARCGHGGHVEHISSWWNDPTVRCCPKGCDCRCVY</sequence>
<dbReference type="AlphaFoldDB" id="A0A088SBJ9"/>
<dbReference type="KEGG" id="lpan:LPMP_251880"/>
<evidence type="ECO:0000313" key="2">
    <source>
        <dbReference type="EMBL" id="AIN99051.1"/>
    </source>
</evidence>
<feature type="region of interest" description="Disordered" evidence="1">
    <location>
        <begin position="259"/>
        <end position="286"/>
    </location>
</feature>
<feature type="compositionally biased region" description="Low complexity" evidence="1">
    <location>
        <begin position="149"/>
        <end position="169"/>
    </location>
</feature>
<feature type="compositionally biased region" description="Low complexity" evidence="1">
    <location>
        <begin position="110"/>
        <end position="129"/>
    </location>
</feature>
<feature type="region of interest" description="Disordered" evidence="1">
    <location>
        <begin position="99"/>
        <end position="176"/>
    </location>
</feature>
<name>A0A088SBJ9_LEIPA</name>
<feature type="compositionally biased region" description="Gly residues" evidence="1">
    <location>
        <begin position="137"/>
        <end position="148"/>
    </location>
</feature>
<dbReference type="eggNOG" id="ENOG502S4MZ">
    <property type="taxonomic scope" value="Eukaryota"/>
</dbReference>
<keyword evidence="3" id="KW-1185">Reference proteome</keyword>
<dbReference type="GeneID" id="22575836"/>
<gene>
    <name evidence="2" type="ORF">LPMP_251880</name>
</gene>
<dbReference type="RefSeq" id="XP_010699758.1">
    <property type="nucleotide sequence ID" value="XM_010701456.1"/>
</dbReference>
<feature type="region of interest" description="Disordered" evidence="1">
    <location>
        <begin position="587"/>
        <end position="614"/>
    </location>
</feature>
<dbReference type="EMBL" id="CP009394">
    <property type="protein sequence ID" value="AIN99051.1"/>
    <property type="molecule type" value="Genomic_DNA"/>
</dbReference>